<dbReference type="SUPFAM" id="SSF53335">
    <property type="entry name" value="S-adenosyl-L-methionine-dependent methyltransferases"/>
    <property type="match status" value="1"/>
</dbReference>
<evidence type="ECO:0000313" key="6">
    <source>
        <dbReference type="EMBL" id="MFH5773545.1"/>
    </source>
</evidence>
<evidence type="ECO:0000256" key="2">
    <source>
        <dbReference type="ARBA" id="ARBA00022679"/>
    </source>
</evidence>
<feature type="domain" description="DNA methylase N-4/N-6" evidence="5">
    <location>
        <begin position="152"/>
        <end position="223"/>
    </location>
</feature>
<dbReference type="EMBL" id="JBIMPR010000003">
    <property type="protein sequence ID" value="MFH5773545.1"/>
    <property type="molecule type" value="Genomic_DNA"/>
</dbReference>
<dbReference type="Proteomes" id="UP001609376">
    <property type="component" value="Unassembled WGS sequence"/>
</dbReference>
<dbReference type="InterPro" id="IPR001091">
    <property type="entry name" value="RM_Methyltransferase"/>
</dbReference>
<keyword evidence="2" id="KW-0808">Transferase</keyword>
<dbReference type="EC" id="2.1.1.-" evidence="4"/>
<keyword evidence="1" id="KW-0489">Methyltransferase</keyword>
<reference evidence="6 7" key="1">
    <citation type="submission" date="2024-10" db="EMBL/GenBank/DDBJ databases">
        <title>Paracoccus drimophilus sp. nov., a novel bacterium from corn roots in Hunan.</title>
        <authorList>
            <person name="Li X."/>
        </authorList>
    </citation>
    <scope>NUCLEOTIDE SEQUENCE [LARGE SCALE GENOMIC DNA]</scope>
    <source>
        <strain evidence="6 7">NGMCC 1.201697</strain>
    </source>
</reference>
<dbReference type="RefSeq" id="WP_395132397.1">
    <property type="nucleotide sequence ID" value="NZ_JBIMPR010000003.1"/>
</dbReference>
<accession>A0ABW7LGS7</accession>
<evidence type="ECO:0000259" key="5">
    <source>
        <dbReference type="Pfam" id="PF01555"/>
    </source>
</evidence>
<comment type="caution">
    <text evidence="6">The sequence shown here is derived from an EMBL/GenBank/DDBJ whole genome shotgun (WGS) entry which is preliminary data.</text>
</comment>
<evidence type="ECO:0000256" key="1">
    <source>
        <dbReference type="ARBA" id="ARBA00022603"/>
    </source>
</evidence>
<proteinExistence type="inferred from homology"/>
<evidence type="ECO:0000256" key="4">
    <source>
        <dbReference type="RuleBase" id="RU362026"/>
    </source>
</evidence>
<evidence type="ECO:0000256" key="3">
    <source>
        <dbReference type="ARBA" id="ARBA00047942"/>
    </source>
</evidence>
<organism evidence="6 7">
    <name type="scientific">Paracoccus broussonetiae subsp. drimophilus</name>
    <dbReference type="NCBI Taxonomy" id="3373869"/>
    <lineage>
        <taxon>Bacteria</taxon>
        <taxon>Pseudomonadati</taxon>
        <taxon>Pseudomonadota</taxon>
        <taxon>Alphaproteobacteria</taxon>
        <taxon>Rhodobacterales</taxon>
        <taxon>Paracoccaceae</taxon>
        <taxon>Paracoccus</taxon>
        <taxon>Paracoccus broussonetiae</taxon>
    </lineage>
</organism>
<dbReference type="PRINTS" id="PR00508">
    <property type="entry name" value="S21N4MTFRASE"/>
</dbReference>
<dbReference type="InterPro" id="IPR002941">
    <property type="entry name" value="DNA_methylase_N4/N6"/>
</dbReference>
<keyword evidence="7" id="KW-1185">Reference proteome</keyword>
<comment type="similarity">
    <text evidence="4">Belongs to the N(4)/N(6)-methyltransferase family.</text>
</comment>
<protein>
    <recommendedName>
        <fullName evidence="4">Methyltransferase</fullName>
        <ecNumber evidence="4">2.1.1.-</ecNumber>
    </recommendedName>
</protein>
<dbReference type="InterPro" id="IPR029063">
    <property type="entry name" value="SAM-dependent_MTases_sf"/>
</dbReference>
<name>A0ABW7LGS7_9RHOB</name>
<dbReference type="Pfam" id="PF01555">
    <property type="entry name" value="N6_N4_Mtase"/>
    <property type="match status" value="1"/>
</dbReference>
<evidence type="ECO:0000313" key="7">
    <source>
        <dbReference type="Proteomes" id="UP001609376"/>
    </source>
</evidence>
<dbReference type="Gene3D" id="3.40.50.150">
    <property type="entry name" value="Vaccinia Virus protein VP39"/>
    <property type="match status" value="1"/>
</dbReference>
<sequence>MSIEIINDDCARVIPMLPKVHLTITSPPYNLNKTASGGGSSKRSYEGWYPDDLPESEYQEQQKSVISSLRERTEGSVFYNHRIRYAWHSRNKYRTANKIYHPLQWMSDFPIWCEIIWHRGGTTGHANGRFRLADERIYQIGKPHVFTDYGWTTVWSITPTRNEGHVCSFPEDLVERCILSSSNEGDTILDPYMGSGTVGVVAKRLGRKFIGIEREKSYCELAQRRIFSNQTPCLTVAEQPHDH</sequence>
<gene>
    <name evidence="6" type="ORF">ACHFJ0_04780</name>
</gene>
<comment type="catalytic activity">
    <reaction evidence="3">
        <text>a 2'-deoxyadenosine in DNA + S-adenosyl-L-methionine = an N(6)-methyl-2'-deoxyadenosine in DNA + S-adenosyl-L-homocysteine + H(+)</text>
        <dbReference type="Rhea" id="RHEA:15197"/>
        <dbReference type="Rhea" id="RHEA-COMP:12418"/>
        <dbReference type="Rhea" id="RHEA-COMP:12419"/>
        <dbReference type="ChEBI" id="CHEBI:15378"/>
        <dbReference type="ChEBI" id="CHEBI:57856"/>
        <dbReference type="ChEBI" id="CHEBI:59789"/>
        <dbReference type="ChEBI" id="CHEBI:90615"/>
        <dbReference type="ChEBI" id="CHEBI:90616"/>
        <dbReference type="EC" id="2.1.1.72"/>
    </reaction>
</comment>